<protein>
    <submittedName>
        <fullName evidence="5">Transcriptional antiterminator NusG</fullName>
    </submittedName>
</protein>
<dbReference type="InterPro" id="IPR014722">
    <property type="entry name" value="Rib_uL2_dom2"/>
</dbReference>
<evidence type="ECO:0000259" key="4">
    <source>
        <dbReference type="Pfam" id="PF02357"/>
    </source>
</evidence>
<feature type="domain" description="NusG-like N-terminal" evidence="4">
    <location>
        <begin position="1"/>
        <end position="100"/>
    </location>
</feature>
<name>A0A1M6MRK8_9CLOT</name>
<evidence type="ECO:0000256" key="2">
    <source>
        <dbReference type="ARBA" id="ARBA00023015"/>
    </source>
</evidence>
<dbReference type="AlphaFoldDB" id="A0A1M6MRK8"/>
<dbReference type="CDD" id="cd08000">
    <property type="entry name" value="NGN"/>
    <property type="match status" value="1"/>
</dbReference>
<dbReference type="SUPFAM" id="SSF82679">
    <property type="entry name" value="N-utilization substance G protein NusG, N-terminal domain"/>
    <property type="match status" value="1"/>
</dbReference>
<dbReference type="CDD" id="cd06091">
    <property type="entry name" value="KOW_NusG"/>
    <property type="match status" value="1"/>
</dbReference>
<dbReference type="STRING" id="1121302.SAMN02745163_02735"/>
<dbReference type="GO" id="GO:0006354">
    <property type="term" value="P:DNA-templated transcription elongation"/>
    <property type="evidence" value="ECO:0007669"/>
    <property type="project" value="InterPro"/>
</dbReference>
<proteinExistence type="predicted"/>
<evidence type="ECO:0000256" key="1">
    <source>
        <dbReference type="ARBA" id="ARBA00022814"/>
    </source>
</evidence>
<evidence type="ECO:0000313" key="6">
    <source>
        <dbReference type="Proteomes" id="UP000184310"/>
    </source>
</evidence>
<evidence type="ECO:0000313" key="5">
    <source>
        <dbReference type="EMBL" id="SHJ86046.1"/>
    </source>
</evidence>
<dbReference type="InterPro" id="IPR036735">
    <property type="entry name" value="NGN_dom_sf"/>
</dbReference>
<dbReference type="EMBL" id="FQZB01000011">
    <property type="protein sequence ID" value="SHJ86046.1"/>
    <property type="molecule type" value="Genomic_DNA"/>
</dbReference>
<dbReference type="InterPro" id="IPR006645">
    <property type="entry name" value="NGN-like_dom"/>
</dbReference>
<dbReference type="InterPro" id="IPR047663">
    <property type="entry name" value="Transcription_antiterm_LoaP"/>
</dbReference>
<dbReference type="Proteomes" id="UP000184310">
    <property type="component" value="Unassembled WGS sequence"/>
</dbReference>
<keyword evidence="6" id="KW-1185">Reference proteome</keyword>
<dbReference type="RefSeq" id="WP_072988653.1">
    <property type="nucleotide sequence ID" value="NZ_FQZB01000011.1"/>
</dbReference>
<dbReference type="GO" id="GO:0031564">
    <property type="term" value="P:transcription antitermination"/>
    <property type="evidence" value="ECO:0007669"/>
    <property type="project" value="UniProtKB-KW"/>
</dbReference>
<dbReference type="InterPro" id="IPR043425">
    <property type="entry name" value="NusG-like"/>
</dbReference>
<evidence type="ECO:0000256" key="3">
    <source>
        <dbReference type="ARBA" id="ARBA00023163"/>
    </source>
</evidence>
<dbReference type="NCBIfam" id="NF033641">
    <property type="entry name" value="antiterm_LoaP"/>
    <property type="match status" value="1"/>
</dbReference>
<accession>A0A1M6MRK8</accession>
<dbReference type="PANTHER" id="PTHR30265">
    <property type="entry name" value="RHO-INTERACTING TRANSCRIPTION TERMINATION FACTOR NUSG"/>
    <property type="match status" value="1"/>
</dbReference>
<reference evidence="5 6" key="1">
    <citation type="submission" date="2016-11" db="EMBL/GenBank/DDBJ databases">
        <authorList>
            <person name="Jaros S."/>
            <person name="Januszkiewicz K."/>
            <person name="Wedrychowicz H."/>
        </authorList>
    </citation>
    <scope>NUCLEOTIDE SEQUENCE [LARGE SCALE GENOMIC DNA]</scope>
    <source>
        <strain evidence="5 6">DSM 21758</strain>
    </source>
</reference>
<organism evidence="5 6">
    <name type="scientific">Clostridium cavendishii DSM 21758</name>
    <dbReference type="NCBI Taxonomy" id="1121302"/>
    <lineage>
        <taxon>Bacteria</taxon>
        <taxon>Bacillati</taxon>
        <taxon>Bacillota</taxon>
        <taxon>Clostridia</taxon>
        <taxon>Eubacteriales</taxon>
        <taxon>Clostridiaceae</taxon>
        <taxon>Clostridium</taxon>
    </lineage>
</organism>
<gene>
    <name evidence="5" type="ORF">SAMN02745163_02735</name>
</gene>
<dbReference type="InterPro" id="IPR008991">
    <property type="entry name" value="Translation_prot_SH3-like_sf"/>
</dbReference>
<dbReference type="Pfam" id="PF02357">
    <property type="entry name" value="NusG"/>
    <property type="match status" value="1"/>
</dbReference>
<dbReference type="SUPFAM" id="SSF50104">
    <property type="entry name" value="Translation proteins SH3-like domain"/>
    <property type="match status" value="1"/>
</dbReference>
<dbReference type="PANTHER" id="PTHR30265:SF4">
    <property type="entry name" value="KOW MOTIF FAMILY PROTEIN, EXPRESSED"/>
    <property type="match status" value="1"/>
</dbReference>
<sequence length="173" mass="20432">MNWYILFVRSGKENKVMNLLRNWLDKEILRPFIPSKQKLFKTSGFVKREINPLFPGYVFIESEITEIEFIKNINKFIYASSDIIRILKYSDTEIAMRENEKNILLRLCNDDYCIGISKGIKCKDEIHIIDGPLKGCESIVKKINRHKRQAWIEMEFMGDVRVMIVALEILEKI</sequence>
<keyword evidence="2" id="KW-0805">Transcription regulation</keyword>
<keyword evidence="3" id="KW-0804">Transcription</keyword>
<dbReference type="OrthoDB" id="1681764at2"/>
<keyword evidence="1" id="KW-0889">Transcription antitermination</keyword>
<dbReference type="Gene3D" id="3.30.70.940">
    <property type="entry name" value="NusG, N-terminal domain"/>
    <property type="match status" value="1"/>
</dbReference>
<dbReference type="Gene3D" id="2.30.30.30">
    <property type="match status" value="1"/>
</dbReference>